<dbReference type="GO" id="GO:0005741">
    <property type="term" value="C:mitochondrial outer membrane"/>
    <property type="evidence" value="ECO:0007669"/>
    <property type="project" value="UniProtKB-SubCell"/>
</dbReference>
<organism evidence="6 7">
    <name type="scientific">Caenorhabditis auriculariae</name>
    <dbReference type="NCBI Taxonomy" id="2777116"/>
    <lineage>
        <taxon>Eukaryota</taxon>
        <taxon>Metazoa</taxon>
        <taxon>Ecdysozoa</taxon>
        <taxon>Nematoda</taxon>
        <taxon>Chromadorea</taxon>
        <taxon>Rhabditida</taxon>
        <taxon>Rhabditina</taxon>
        <taxon>Rhabditomorpha</taxon>
        <taxon>Rhabditoidea</taxon>
        <taxon>Rhabditidae</taxon>
        <taxon>Peloderinae</taxon>
        <taxon>Caenorhabditis</taxon>
    </lineage>
</organism>
<protein>
    <recommendedName>
        <fullName evidence="8">FUN14 domain-containing protein 1</fullName>
    </recommendedName>
</protein>
<keyword evidence="7" id="KW-1185">Reference proteome</keyword>
<comment type="subcellular location">
    <subcellularLocation>
        <location evidence="1">Mitochondrion outer membrane</location>
        <topology evidence="1">Multi-pass membrane protein</topology>
    </subcellularLocation>
</comment>
<comment type="caution">
    <text evidence="6">The sequence shown here is derived from an EMBL/GenBank/DDBJ whole genome shotgun (WGS) entry which is preliminary data.</text>
</comment>
<name>A0A8S1HJI7_9PELO</name>
<evidence type="ECO:0000313" key="7">
    <source>
        <dbReference type="Proteomes" id="UP000835052"/>
    </source>
</evidence>
<comment type="similarity">
    <text evidence="2">Belongs to the FUN14 family.</text>
</comment>
<accession>A0A8S1HJI7</accession>
<proteinExistence type="inferred from homology"/>
<evidence type="ECO:0000256" key="5">
    <source>
        <dbReference type="ARBA" id="ARBA00023136"/>
    </source>
</evidence>
<dbReference type="AlphaFoldDB" id="A0A8S1HJI7"/>
<gene>
    <name evidence="6" type="ORF">CAUJ_LOCUS12715</name>
</gene>
<dbReference type="Pfam" id="PF04930">
    <property type="entry name" value="FUN14"/>
    <property type="match status" value="1"/>
</dbReference>
<dbReference type="GO" id="GO:0000422">
    <property type="term" value="P:autophagy of mitochondrion"/>
    <property type="evidence" value="ECO:0007669"/>
    <property type="project" value="TreeGrafter"/>
</dbReference>
<evidence type="ECO:0000256" key="2">
    <source>
        <dbReference type="ARBA" id="ARBA00009160"/>
    </source>
</evidence>
<dbReference type="PANTHER" id="PTHR21346">
    <property type="entry name" value="FUN14 DOMAIN CONTAINING"/>
    <property type="match status" value="1"/>
</dbReference>
<evidence type="ECO:0000256" key="3">
    <source>
        <dbReference type="ARBA" id="ARBA00022692"/>
    </source>
</evidence>
<dbReference type="PANTHER" id="PTHR21346:SF0">
    <property type="entry name" value="RE45833P"/>
    <property type="match status" value="1"/>
</dbReference>
<keyword evidence="3" id="KW-0812">Transmembrane</keyword>
<reference evidence="6" key="1">
    <citation type="submission" date="2020-10" db="EMBL/GenBank/DDBJ databases">
        <authorList>
            <person name="Kikuchi T."/>
        </authorList>
    </citation>
    <scope>NUCLEOTIDE SEQUENCE</scope>
    <source>
        <strain evidence="6">NKZ352</strain>
    </source>
</reference>
<dbReference type="OrthoDB" id="163794at2759"/>
<evidence type="ECO:0008006" key="8">
    <source>
        <dbReference type="Google" id="ProtNLM"/>
    </source>
</evidence>
<keyword evidence="5" id="KW-0472">Membrane</keyword>
<dbReference type="Proteomes" id="UP000835052">
    <property type="component" value="Unassembled WGS sequence"/>
</dbReference>
<keyword evidence="4" id="KW-1133">Transmembrane helix</keyword>
<dbReference type="InterPro" id="IPR007014">
    <property type="entry name" value="FUN14"/>
</dbReference>
<dbReference type="EMBL" id="CAJGYM010000079">
    <property type="protein sequence ID" value="CAD6196803.1"/>
    <property type="molecule type" value="Genomic_DNA"/>
</dbReference>
<sequence>MAVSKPADYLNSAINYVDDLHRRPPLVQVAVGGGVGVTAGYIATRVSKAVATTIGVSFLLLQFAVHRGYIAVNHDNVGRDIAGLKKSLRKRVNDVPHVGGDEVQNFVVKNSWTFSGFAAGVLIGFGLA</sequence>
<evidence type="ECO:0000256" key="4">
    <source>
        <dbReference type="ARBA" id="ARBA00022989"/>
    </source>
</evidence>
<evidence type="ECO:0000256" key="1">
    <source>
        <dbReference type="ARBA" id="ARBA00004374"/>
    </source>
</evidence>
<evidence type="ECO:0000313" key="6">
    <source>
        <dbReference type="EMBL" id="CAD6196803.1"/>
    </source>
</evidence>